<keyword evidence="8" id="KW-0406">Ion transport</keyword>
<keyword evidence="6" id="KW-1278">Translocase</keyword>
<evidence type="ECO:0000256" key="7">
    <source>
        <dbReference type="ARBA" id="ARBA00022989"/>
    </source>
</evidence>
<proteinExistence type="predicted"/>
<keyword evidence="9" id="KW-0472">Membrane</keyword>
<keyword evidence="4" id="KW-0812">Transmembrane</keyword>
<dbReference type="GO" id="GO:0016020">
    <property type="term" value="C:membrane"/>
    <property type="evidence" value="ECO:0007669"/>
    <property type="project" value="InterPro"/>
</dbReference>
<dbReference type="Proteomes" id="UP000287651">
    <property type="component" value="Unassembled WGS sequence"/>
</dbReference>
<organism evidence="10 11">
    <name type="scientific">Ensete ventricosum</name>
    <name type="common">Abyssinian banana</name>
    <name type="synonym">Musa ensete</name>
    <dbReference type="NCBI Taxonomy" id="4639"/>
    <lineage>
        <taxon>Eukaryota</taxon>
        <taxon>Viridiplantae</taxon>
        <taxon>Streptophyta</taxon>
        <taxon>Embryophyta</taxon>
        <taxon>Tracheophyta</taxon>
        <taxon>Spermatophyta</taxon>
        <taxon>Magnoliopsida</taxon>
        <taxon>Liliopsida</taxon>
        <taxon>Zingiberales</taxon>
        <taxon>Musaceae</taxon>
        <taxon>Ensete</taxon>
    </lineage>
</organism>
<keyword evidence="7" id="KW-1133">Transmembrane helix</keyword>
<evidence type="ECO:0000313" key="10">
    <source>
        <dbReference type="EMBL" id="RRT48630.1"/>
    </source>
</evidence>
<evidence type="ECO:0000256" key="6">
    <source>
        <dbReference type="ARBA" id="ARBA00022967"/>
    </source>
</evidence>
<evidence type="ECO:0000256" key="9">
    <source>
        <dbReference type="ARBA" id="ARBA00023136"/>
    </source>
</evidence>
<keyword evidence="5" id="KW-0460">Magnesium</keyword>
<evidence type="ECO:0000313" key="11">
    <source>
        <dbReference type="Proteomes" id="UP000287651"/>
    </source>
</evidence>
<dbReference type="EC" id="7.1.3.1" evidence="2"/>
<sequence>MHIDGWIGPETDALDASGDTTAVIGKLLGTSLGCTLALLAGSLVSAGQFTRAKGDLHKASVIGATVGDPLKDTSGPSLNILIKLMAVESLMFAPFFAAHGGLFLKLL</sequence>
<name>A0A426YAC0_ENSVE</name>
<evidence type="ECO:0000256" key="2">
    <source>
        <dbReference type="ARBA" id="ARBA00013242"/>
    </source>
</evidence>
<protein>
    <recommendedName>
        <fullName evidence="2">H(+)-exporting diphosphatase</fullName>
        <ecNumber evidence="2">7.1.3.1</ecNumber>
    </recommendedName>
</protein>
<dbReference type="EMBL" id="AMZH03013833">
    <property type="protein sequence ID" value="RRT48630.1"/>
    <property type="molecule type" value="Genomic_DNA"/>
</dbReference>
<dbReference type="AlphaFoldDB" id="A0A426YAC0"/>
<comment type="caution">
    <text evidence="10">The sequence shown here is derived from an EMBL/GenBank/DDBJ whole genome shotgun (WGS) entry which is preliminary data.</text>
</comment>
<evidence type="ECO:0000256" key="5">
    <source>
        <dbReference type="ARBA" id="ARBA00022842"/>
    </source>
</evidence>
<dbReference type="GO" id="GO:0004427">
    <property type="term" value="F:inorganic diphosphate phosphatase activity"/>
    <property type="evidence" value="ECO:0007669"/>
    <property type="project" value="InterPro"/>
</dbReference>
<gene>
    <name evidence="10" type="ORF">B296_00051005</name>
</gene>
<dbReference type="PANTHER" id="PTHR31998">
    <property type="entry name" value="K(+)-INSENSITIVE PYROPHOSPHATE-ENERGIZED PROTON PUMP"/>
    <property type="match status" value="1"/>
</dbReference>
<keyword evidence="3" id="KW-0813">Transport</keyword>
<evidence type="ECO:0000256" key="8">
    <source>
        <dbReference type="ARBA" id="ARBA00023065"/>
    </source>
</evidence>
<evidence type="ECO:0000256" key="3">
    <source>
        <dbReference type="ARBA" id="ARBA00022448"/>
    </source>
</evidence>
<dbReference type="GO" id="GO:0009678">
    <property type="term" value="F:diphosphate hydrolysis-driven proton transmembrane transporter activity"/>
    <property type="evidence" value="ECO:0007669"/>
    <property type="project" value="UniProtKB-EC"/>
</dbReference>
<reference evidence="10 11" key="1">
    <citation type="journal article" date="2014" name="Agronomy (Basel)">
        <title>A Draft Genome Sequence for Ensete ventricosum, the Drought-Tolerant Tree Against Hunger.</title>
        <authorList>
            <person name="Harrison J."/>
            <person name="Moore K.A."/>
            <person name="Paszkiewicz K."/>
            <person name="Jones T."/>
            <person name="Grant M."/>
            <person name="Ambacheew D."/>
            <person name="Muzemil S."/>
            <person name="Studholme D.J."/>
        </authorList>
    </citation>
    <scope>NUCLEOTIDE SEQUENCE [LARGE SCALE GENOMIC DNA]</scope>
</reference>
<dbReference type="InterPro" id="IPR004131">
    <property type="entry name" value="PPase-energised_H-pump"/>
</dbReference>
<dbReference type="Pfam" id="PF03030">
    <property type="entry name" value="H_PPase"/>
    <property type="match status" value="1"/>
</dbReference>
<evidence type="ECO:0000256" key="1">
    <source>
        <dbReference type="ARBA" id="ARBA00004127"/>
    </source>
</evidence>
<dbReference type="GO" id="GO:0012505">
    <property type="term" value="C:endomembrane system"/>
    <property type="evidence" value="ECO:0007669"/>
    <property type="project" value="UniProtKB-SubCell"/>
</dbReference>
<evidence type="ECO:0000256" key="4">
    <source>
        <dbReference type="ARBA" id="ARBA00022692"/>
    </source>
</evidence>
<comment type="subcellular location">
    <subcellularLocation>
        <location evidence="1">Endomembrane system</location>
        <topology evidence="1">Multi-pass membrane protein</topology>
    </subcellularLocation>
</comment>
<accession>A0A426YAC0</accession>